<evidence type="ECO:0000313" key="2">
    <source>
        <dbReference type="EMBL" id="CAD2185860.1"/>
    </source>
</evidence>
<comment type="caution">
    <text evidence="2">The sequence shown here is derived from an EMBL/GenBank/DDBJ whole genome shotgun (WGS) entry which is preliminary data.</text>
</comment>
<protein>
    <submittedName>
        <fullName evidence="2">Uncharacterized protein</fullName>
    </submittedName>
</protein>
<dbReference type="AlphaFoldDB" id="A0A6V7WFT8"/>
<organism evidence="2 3">
    <name type="scientific">Meloidogyne enterolobii</name>
    <name type="common">Root-knot nematode worm</name>
    <name type="synonym">Meloidogyne mayaguensis</name>
    <dbReference type="NCBI Taxonomy" id="390850"/>
    <lineage>
        <taxon>Eukaryota</taxon>
        <taxon>Metazoa</taxon>
        <taxon>Ecdysozoa</taxon>
        <taxon>Nematoda</taxon>
        <taxon>Chromadorea</taxon>
        <taxon>Rhabditida</taxon>
        <taxon>Tylenchina</taxon>
        <taxon>Tylenchomorpha</taxon>
        <taxon>Tylenchoidea</taxon>
        <taxon>Meloidogynidae</taxon>
        <taxon>Meloidogyninae</taxon>
        <taxon>Meloidogyne</taxon>
    </lineage>
</organism>
<accession>A0A6V7WFT8</accession>
<sequence>MKFFYFYVCLRVVAFGEYADGLHGGGLVASFFYKNFFLIFKKFCLWWWWWWLACFWWLVCSWWLVALNMLWWPASDVMLVGWGVPGPTPCTGGGGSSTCSSSSTCPS</sequence>
<feature type="transmembrane region" description="Helical" evidence="1">
    <location>
        <begin position="45"/>
        <end position="65"/>
    </location>
</feature>
<feature type="transmembrane region" description="Helical" evidence="1">
    <location>
        <begin position="12"/>
        <end position="33"/>
    </location>
</feature>
<gene>
    <name evidence="2" type="ORF">MENT_LOCUS38315</name>
</gene>
<keyword evidence="1" id="KW-0472">Membrane</keyword>
<keyword evidence="1" id="KW-1133">Transmembrane helix</keyword>
<proteinExistence type="predicted"/>
<evidence type="ECO:0000256" key="1">
    <source>
        <dbReference type="SAM" id="Phobius"/>
    </source>
</evidence>
<dbReference type="Proteomes" id="UP000580250">
    <property type="component" value="Unassembled WGS sequence"/>
</dbReference>
<keyword evidence="1" id="KW-0812">Transmembrane</keyword>
<evidence type="ECO:0000313" key="3">
    <source>
        <dbReference type="Proteomes" id="UP000580250"/>
    </source>
</evidence>
<name>A0A6V7WFT8_MELEN</name>
<dbReference type="EMBL" id="CAJEWN010000563">
    <property type="protein sequence ID" value="CAD2185860.1"/>
    <property type="molecule type" value="Genomic_DNA"/>
</dbReference>
<reference evidence="2 3" key="1">
    <citation type="submission" date="2020-08" db="EMBL/GenBank/DDBJ databases">
        <authorList>
            <person name="Koutsovoulos G."/>
            <person name="Danchin GJ E."/>
        </authorList>
    </citation>
    <scope>NUCLEOTIDE SEQUENCE [LARGE SCALE GENOMIC DNA]</scope>
</reference>